<keyword evidence="8" id="KW-0443">Lipid metabolism</keyword>
<comment type="caution">
    <text evidence="12">The sequence shown here is derived from an EMBL/GenBank/DDBJ whole genome shotgun (WGS) entry which is preliminary data.</text>
</comment>
<keyword evidence="3 10" id="KW-0812">Transmembrane</keyword>
<feature type="transmembrane region" description="Helical" evidence="10">
    <location>
        <begin position="166"/>
        <end position="183"/>
    </location>
</feature>
<evidence type="ECO:0000256" key="3">
    <source>
        <dbReference type="ARBA" id="ARBA00022692"/>
    </source>
</evidence>
<feature type="transmembrane region" description="Helical" evidence="10">
    <location>
        <begin position="232"/>
        <end position="251"/>
    </location>
</feature>
<feature type="transmembrane region" description="Helical" evidence="10">
    <location>
        <begin position="136"/>
        <end position="160"/>
    </location>
</feature>
<dbReference type="Proteomes" id="UP000177943">
    <property type="component" value="Unassembled WGS sequence"/>
</dbReference>
<organism evidence="12 13">
    <name type="scientific">Candidatus Taylorbacteria bacterium RIFCSPHIGHO2_02_FULL_45_35</name>
    <dbReference type="NCBI Taxonomy" id="1802311"/>
    <lineage>
        <taxon>Bacteria</taxon>
        <taxon>Candidatus Tayloriibacteriota</taxon>
    </lineage>
</organism>
<keyword evidence="5 10" id="KW-1133">Transmembrane helix</keyword>
<dbReference type="GO" id="GO:0006631">
    <property type="term" value="P:fatty acid metabolic process"/>
    <property type="evidence" value="ECO:0007669"/>
    <property type="project" value="UniProtKB-KW"/>
</dbReference>
<evidence type="ECO:0000259" key="11">
    <source>
        <dbReference type="Pfam" id="PF00487"/>
    </source>
</evidence>
<dbReference type="AlphaFoldDB" id="A0A1G2MTT3"/>
<evidence type="ECO:0000256" key="7">
    <source>
        <dbReference type="ARBA" id="ARBA00023004"/>
    </source>
</evidence>
<dbReference type="Pfam" id="PF00487">
    <property type="entry name" value="FA_desaturase"/>
    <property type="match status" value="1"/>
</dbReference>
<evidence type="ECO:0000256" key="9">
    <source>
        <dbReference type="ARBA" id="ARBA00023136"/>
    </source>
</evidence>
<dbReference type="PANTHER" id="PTHR11351:SF33">
    <property type="entry name" value="DELTA-9 FATTY ACID DESATURASE, DESA"/>
    <property type="match status" value="1"/>
</dbReference>
<protein>
    <recommendedName>
        <fullName evidence="11">Fatty acid desaturase domain-containing protein</fullName>
    </recommendedName>
</protein>
<evidence type="ECO:0000313" key="13">
    <source>
        <dbReference type="Proteomes" id="UP000177943"/>
    </source>
</evidence>
<dbReference type="PANTHER" id="PTHR11351">
    <property type="entry name" value="ACYL-COA DESATURASE"/>
    <property type="match status" value="1"/>
</dbReference>
<feature type="domain" description="Fatty acid desaturase" evidence="11">
    <location>
        <begin position="11"/>
        <end position="223"/>
    </location>
</feature>
<evidence type="ECO:0000256" key="6">
    <source>
        <dbReference type="ARBA" id="ARBA00023002"/>
    </source>
</evidence>
<dbReference type="CDD" id="cd03505">
    <property type="entry name" value="Delta9-FADS-like"/>
    <property type="match status" value="1"/>
</dbReference>
<feature type="transmembrane region" description="Helical" evidence="10">
    <location>
        <begin position="195"/>
        <end position="212"/>
    </location>
</feature>
<keyword evidence="7" id="KW-0408">Iron</keyword>
<comment type="similarity">
    <text evidence="2">Belongs to the fatty acid desaturase type 2 family.</text>
</comment>
<feature type="transmembrane region" description="Helical" evidence="10">
    <location>
        <begin position="12"/>
        <end position="34"/>
    </location>
</feature>
<keyword evidence="9 10" id="KW-0472">Membrane</keyword>
<dbReference type="GO" id="GO:0016020">
    <property type="term" value="C:membrane"/>
    <property type="evidence" value="ECO:0007669"/>
    <property type="project" value="UniProtKB-SubCell"/>
</dbReference>
<dbReference type="InterPro" id="IPR015876">
    <property type="entry name" value="Acyl-CoA_DS"/>
</dbReference>
<evidence type="ECO:0000256" key="5">
    <source>
        <dbReference type="ARBA" id="ARBA00022989"/>
    </source>
</evidence>
<sequence>MNPGYLPLDLTWWQLAIIFFIITHITMLSITIYLHRHQTHGALELHPTISHFFRFWLWLTSGMGTKEWVAVHRKHHAKVETADDPHSPHVKGIVRILFFGVIDYRREATNKETLECYGEGTPEDYPERNLYRKYTFLGTVILLLLEMAILGIGTGAIFWFVQMLWVPFWAAGVVNGLGHFVGYRRHNTPDDSRNMGWLLGPLGLIISLIVVGEENHNNHHARQWSAKLSHRWFELDIGWLYIRLLAFLRLARNIRAVA</sequence>
<gene>
    <name evidence="12" type="ORF">A3D56_00360</name>
</gene>
<keyword evidence="6" id="KW-0560">Oxidoreductase</keyword>
<dbReference type="GO" id="GO:0016717">
    <property type="term" value="F:oxidoreductase activity, acting on paired donors, with oxidation of a pair of donors resulting in the reduction of molecular oxygen to two molecules of water"/>
    <property type="evidence" value="ECO:0007669"/>
    <property type="project" value="InterPro"/>
</dbReference>
<proteinExistence type="inferred from homology"/>
<evidence type="ECO:0000256" key="2">
    <source>
        <dbReference type="ARBA" id="ARBA00008749"/>
    </source>
</evidence>
<name>A0A1G2MTT3_9BACT</name>
<comment type="subcellular location">
    <subcellularLocation>
        <location evidence="1">Membrane</location>
        <topology evidence="1">Multi-pass membrane protein</topology>
    </subcellularLocation>
</comment>
<evidence type="ECO:0000256" key="8">
    <source>
        <dbReference type="ARBA" id="ARBA00023098"/>
    </source>
</evidence>
<reference evidence="12 13" key="1">
    <citation type="journal article" date="2016" name="Nat. Commun.">
        <title>Thousands of microbial genomes shed light on interconnected biogeochemical processes in an aquifer system.</title>
        <authorList>
            <person name="Anantharaman K."/>
            <person name="Brown C.T."/>
            <person name="Hug L.A."/>
            <person name="Sharon I."/>
            <person name="Castelle C.J."/>
            <person name="Probst A.J."/>
            <person name="Thomas B.C."/>
            <person name="Singh A."/>
            <person name="Wilkins M.J."/>
            <person name="Karaoz U."/>
            <person name="Brodie E.L."/>
            <person name="Williams K.H."/>
            <person name="Hubbard S.S."/>
            <person name="Banfield J.F."/>
        </authorList>
    </citation>
    <scope>NUCLEOTIDE SEQUENCE [LARGE SCALE GENOMIC DNA]</scope>
</reference>
<evidence type="ECO:0000256" key="4">
    <source>
        <dbReference type="ARBA" id="ARBA00022832"/>
    </source>
</evidence>
<keyword evidence="4" id="KW-0276">Fatty acid metabolism</keyword>
<evidence type="ECO:0000313" key="12">
    <source>
        <dbReference type="EMBL" id="OHA27253.1"/>
    </source>
</evidence>
<dbReference type="InterPro" id="IPR005804">
    <property type="entry name" value="FA_desaturase_dom"/>
</dbReference>
<accession>A0A1G2MTT3</accession>
<evidence type="ECO:0000256" key="10">
    <source>
        <dbReference type="SAM" id="Phobius"/>
    </source>
</evidence>
<dbReference type="EMBL" id="MHRP01000019">
    <property type="protein sequence ID" value="OHA27253.1"/>
    <property type="molecule type" value="Genomic_DNA"/>
</dbReference>
<evidence type="ECO:0000256" key="1">
    <source>
        <dbReference type="ARBA" id="ARBA00004141"/>
    </source>
</evidence>